<comment type="caution">
    <text evidence="1">The sequence shown here is derived from an EMBL/GenBank/DDBJ whole genome shotgun (WGS) entry which is preliminary data.</text>
</comment>
<evidence type="ECO:0000313" key="1">
    <source>
        <dbReference type="EMBL" id="EJW97093.1"/>
    </source>
</evidence>
<dbReference type="Gene3D" id="1.10.10.2830">
    <property type="match status" value="1"/>
</dbReference>
<dbReference type="SUPFAM" id="SSF109709">
    <property type="entry name" value="KorB DNA-binding domain-like"/>
    <property type="match status" value="1"/>
</dbReference>
<dbReference type="AlphaFoldDB" id="J9FRI6"/>
<proteinExistence type="predicted"/>
<accession>J9FRI6</accession>
<dbReference type="EMBL" id="AMCI01004946">
    <property type="protein sequence ID" value="EJW97093.1"/>
    <property type="molecule type" value="Genomic_DNA"/>
</dbReference>
<gene>
    <name evidence="1" type="ORF">EVA_14801</name>
</gene>
<feature type="non-terminal residue" evidence="1">
    <location>
        <position position="1"/>
    </location>
</feature>
<reference evidence="1" key="1">
    <citation type="journal article" date="2012" name="PLoS ONE">
        <title>Gene sets for utilization of primary and secondary nutrition supplies in the distal gut of endangered iberian lynx.</title>
        <authorList>
            <person name="Alcaide M."/>
            <person name="Messina E."/>
            <person name="Richter M."/>
            <person name="Bargiela R."/>
            <person name="Peplies J."/>
            <person name="Huws S.A."/>
            <person name="Newbold C.J."/>
            <person name="Golyshin P.N."/>
            <person name="Simon M.A."/>
            <person name="Lopez G."/>
            <person name="Yakimov M.M."/>
            <person name="Ferrer M."/>
        </authorList>
    </citation>
    <scope>NUCLEOTIDE SEQUENCE</scope>
</reference>
<organism evidence="1">
    <name type="scientific">gut metagenome</name>
    <dbReference type="NCBI Taxonomy" id="749906"/>
    <lineage>
        <taxon>unclassified sequences</taxon>
        <taxon>metagenomes</taxon>
        <taxon>organismal metagenomes</taxon>
    </lineage>
</organism>
<name>J9FRI6_9ZZZZ</name>
<sequence>ADLVGQENGESGRQVQRYVRLNYLQPELQEMVDDDKIGLTTGVDLSYMAPESQALLVSVVQE</sequence>
<protein>
    <submittedName>
        <fullName evidence="1">Uncharacterized protein</fullName>
    </submittedName>
</protein>